<evidence type="ECO:0000256" key="3">
    <source>
        <dbReference type="ARBA" id="ARBA00022777"/>
    </source>
</evidence>
<dbReference type="Proteomes" id="UP000756346">
    <property type="component" value="Unassembled WGS sequence"/>
</dbReference>
<dbReference type="PANTHER" id="PTHR48013:SF9">
    <property type="entry name" value="DUAL SPECIFICITY MITOGEN-ACTIVATED PROTEIN KINASE KINASE 5"/>
    <property type="match status" value="1"/>
</dbReference>
<comment type="similarity">
    <text evidence="5">Belongs to the protein kinase superfamily. STE Ser/Thr protein kinase family. MAP kinase kinase subfamily.</text>
</comment>
<keyword evidence="3 11" id="KW-0418">Kinase</keyword>
<evidence type="ECO:0000313" key="12">
    <source>
        <dbReference type="Proteomes" id="UP000756346"/>
    </source>
</evidence>
<evidence type="ECO:0000256" key="7">
    <source>
        <dbReference type="ARBA" id="ARBA00049014"/>
    </source>
</evidence>
<keyword evidence="2" id="KW-0547">Nucleotide-binding</keyword>
<dbReference type="EMBL" id="JAGTJQ010000006">
    <property type="protein sequence ID" value="KAH7029485.1"/>
    <property type="molecule type" value="Genomic_DNA"/>
</dbReference>
<keyword evidence="1" id="KW-0808">Transferase</keyword>
<dbReference type="CDD" id="cd14014">
    <property type="entry name" value="STKc_PknB_like"/>
    <property type="match status" value="1"/>
</dbReference>
<comment type="catalytic activity">
    <reaction evidence="9">
        <text>L-tyrosyl-[protein] + ATP = O-phospho-L-tyrosyl-[protein] + ADP + H(+)</text>
        <dbReference type="Rhea" id="RHEA:10596"/>
        <dbReference type="Rhea" id="RHEA-COMP:10136"/>
        <dbReference type="Rhea" id="RHEA-COMP:20101"/>
        <dbReference type="ChEBI" id="CHEBI:15378"/>
        <dbReference type="ChEBI" id="CHEBI:30616"/>
        <dbReference type="ChEBI" id="CHEBI:46858"/>
        <dbReference type="ChEBI" id="CHEBI:61978"/>
        <dbReference type="ChEBI" id="CHEBI:456216"/>
        <dbReference type="EC" id="2.7.12.2"/>
    </reaction>
</comment>
<comment type="catalytic activity">
    <reaction evidence="8">
        <text>L-threonyl-[protein] + ATP = O-phospho-L-threonyl-[protein] + ADP + H(+)</text>
        <dbReference type="Rhea" id="RHEA:46608"/>
        <dbReference type="Rhea" id="RHEA-COMP:11060"/>
        <dbReference type="Rhea" id="RHEA-COMP:11605"/>
        <dbReference type="ChEBI" id="CHEBI:15378"/>
        <dbReference type="ChEBI" id="CHEBI:30013"/>
        <dbReference type="ChEBI" id="CHEBI:30616"/>
        <dbReference type="ChEBI" id="CHEBI:61977"/>
        <dbReference type="ChEBI" id="CHEBI:456216"/>
        <dbReference type="EC" id="2.7.12.2"/>
    </reaction>
</comment>
<dbReference type="GeneID" id="70179639"/>
<dbReference type="OrthoDB" id="10252171at2759"/>
<reference evidence="11" key="1">
    <citation type="journal article" date="2021" name="Nat. Commun.">
        <title>Genetic determinants of endophytism in the Arabidopsis root mycobiome.</title>
        <authorList>
            <person name="Mesny F."/>
            <person name="Miyauchi S."/>
            <person name="Thiergart T."/>
            <person name="Pickel B."/>
            <person name="Atanasova L."/>
            <person name="Karlsson M."/>
            <person name="Huettel B."/>
            <person name="Barry K.W."/>
            <person name="Haridas S."/>
            <person name="Chen C."/>
            <person name="Bauer D."/>
            <person name="Andreopoulos W."/>
            <person name="Pangilinan J."/>
            <person name="LaButti K."/>
            <person name="Riley R."/>
            <person name="Lipzen A."/>
            <person name="Clum A."/>
            <person name="Drula E."/>
            <person name="Henrissat B."/>
            <person name="Kohler A."/>
            <person name="Grigoriev I.V."/>
            <person name="Martin F.M."/>
            <person name="Hacquard S."/>
        </authorList>
    </citation>
    <scope>NUCLEOTIDE SEQUENCE</scope>
    <source>
        <strain evidence="11">MPI-CAGE-CH-0230</strain>
    </source>
</reference>
<feature type="domain" description="Protein kinase" evidence="10">
    <location>
        <begin position="48"/>
        <end position="317"/>
    </location>
</feature>
<evidence type="ECO:0000256" key="6">
    <source>
        <dbReference type="ARBA" id="ARBA00038999"/>
    </source>
</evidence>
<dbReference type="GO" id="GO:0005524">
    <property type="term" value="F:ATP binding"/>
    <property type="evidence" value="ECO:0007669"/>
    <property type="project" value="UniProtKB-KW"/>
</dbReference>
<dbReference type="PROSITE" id="PS50011">
    <property type="entry name" value="PROTEIN_KINASE_DOM"/>
    <property type="match status" value="1"/>
</dbReference>
<keyword evidence="4" id="KW-0067">ATP-binding</keyword>
<dbReference type="AlphaFoldDB" id="A0A9P9BPU4"/>
<evidence type="ECO:0000313" key="11">
    <source>
        <dbReference type="EMBL" id="KAH7029485.1"/>
    </source>
</evidence>
<dbReference type="InterPro" id="IPR000719">
    <property type="entry name" value="Prot_kinase_dom"/>
</dbReference>
<accession>A0A9P9BPU4</accession>
<comment type="caution">
    <text evidence="11">The sequence shown here is derived from an EMBL/GenBank/DDBJ whole genome shotgun (WGS) entry which is preliminary data.</text>
</comment>
<dbReference type="SUPFAM" id="SSF56112">
    <property type="entry name" value="Protein kinase-like (PK-like)"/>
    <property type="match status" value="1"/>
</dbReference>
<name>A0A9P9BPU4_9PEZI</name>
<evidence type="ECO:0000256" key="4">
    <source>
        <dbReference type="ARBA" id="ARBA00022840"/>
    </source>
</evidence>
<keyword evidence="12" id="KW-1185">Reference proteome</keyword>
<dbReference type="InterPro" id="IPR011009">
    <property type="entry name" value="Kinase-like_dom_sf"/>
</dbReference>
<dbReference type="Gene3D" id="1.10.510.10">
    <property type="entry name" value="Transferase(Phosphotransferase) domain 1"/>
    <property type="match status" value="1"/>
</dbReference>
<evidence type="ECO:0000256" key="8">
    <source>
        <dbReference type="ARBA" id="ARBA00049299"/>
    </source>
</evidence>
<dbReference type="Pfam" id="PF00069">
    <property type="entry name" value="Pkinase"/>
    <property type="match status" value="1"/>
</dbReference>
<gene>
    <name evidence="11" type="ORF">B0I36DRAFT_244802</name>
</gene>
<comment type="catalytic activity">
    <reaction evidence="7">
        <text>L-seryl-[protein] + ATP = O-phospho-L-seryl-[protein] + ADP + H(+)</text>
        <dbReference type="Rhea" id="RHEA:17989"/>
        <dbReference type="Rhea" id="RHEA-COMP:9863"/>
        <dbReference type="Rhea" id="RHEA-COMP:11604"/>
        <dbReference type="ChEBI" id="CHEBI:15378"/>
        <dbReference type="ChEBI" id="CHEBI:29999"/>
        <dbReference type="ChEBI" id="CHEBI:30616"/>
        <dbReference type="ChEBI" id="CHEBI:83421"/>
        <dbReference type="ChEBI" id="CHEBI:456216"/>
        <dbReference type="EC" id="2.7.12.2"/>
    </reaction>
</comment>
<dbReference type="PROSITE" id="PS00108">
    <property type="entry name" value="PROTEIN_KINASE_ST"/>
    <property type="match status" value="1"/>
</dbReference>
<dbReference type="InterPro" id="IPR008271">
    <property type="entry name" value="Ser/Thr_kinase_AS"/>
</dbReference>
<organism evidence="11 12">
    <name type="scientific">Microdochium trichocladiopsis</name>
    <dbReference type="NCBI Taxonomy" id="1682393"/>
    <lineage>
        <taxon>Eukaryota</taxon>
        <taxon>Fungi</taxon>
        <taxon>Dikarya</taxon>
        <taxon>Ascomycota</taxon>
        <taxon>Pezizomycotina</taxon>
        <taxon>Sordariomycetes</taxon>
        <taxon>Xylariomycetidae</taxon>
        <taxon>Xylariales</taxon>
        <taxon>Microdochiaceae</taxon>
        <taxon>Microdochium</taxon>
    </lineage>
</organism>
<evidence type="ECO:0000259" key="10">
    <source>
        <dbReference type="PROSITE" id="PS50011"/>
    </source>
</evidence>
<dbReference type="EC" id="2.7.12.2" evidence="6"/>
<dbReference type="SMART" id="SM00220">
    <property type="entry name" value="S_TKc"/>
    <property type="match status" value="1"/>
</dbReference>
<dbReference type="PANTHER" id="PTHR48013">
    <property type="entry name" value="DUAL SPECIFICITY MITOGEN-ACTIVATED PROTEIN KINASE KINASE 5-RELATED"/>
    <property type="match status" value="1"/>
</dbReference>
<sequence length="336" mass="38432">MRRVENFPDIVRDAHLETEFIDARTTKHIRYKAGTSARQRRLRKEEQWTRSCELGRGAYGIVYLETRGQDDKLRKRAVKEIRKYIRPGQPLDYDRELEAIFKFSHDRYAHCFVTADGWYDDDDSVYISMEYFELGDLHAHLMARKKIPEYETRQIAMQLLDGLAFMHENNFVHRDLKPGNIMVVATGPEWYVKIADFGISKRRREDVSTVNTMGRGTYGYAAPEVLGLGDTPENASYTFLVDMWSLGAVLYKLLTSETAFGNIVSLLKYAEREIDFPSPPLNAAKVSELGSDFILALMSPQPPARPPAASAKVHPWFFYSIEAPARMENGGVSSIE</sequence>
<evidence type="ECO:0000256" key="9">
    <source>
        <dbReference type="ARBA" id="ARBA00051693"/>
    </source>
</evidence>
<dbReference type="Gene3D" id="3.30.200.20">
    <property type="entry name" value="Phosphorylase Kinase, domain 1"/>
    <property type="match status" value="1"/>
</dbReference>
<dbReference type="RefSeq" id="XP_046011773.1">
    <property type="nucleotide sequence ID" value="XM_046150093.1"/>
</dbReference>
<protein>
    <recommendedName>
        <fullName evidence="6">mitogen-activated protein kinase kinase</fullName>
        <ecNumber evidence="6">2.7.12.2</ecNumber>
    </recommendedName>
</protein>
<evidence type="ECO:0000256" key="5">
    <source>
        <dbReference type="ARBA" id="ARBA00038035"/>
    </source>
</evidence>
<dbReference type="GO" id="GO:0004708">
    <property type="term" value="F:MAP kinase kinase activity"/>
    <property type="evidence" value="ECO:0007669"/>
    <property type="project" value="UniProtKB-EC"/>
</dbReference>
<evidence type="ECO:0000256" key="1">
    <source>
        <dbReference type="ARBA" id="ARBA00022679"/>
    </source>
</evidence>
<evidence type="ECO:0000256" key="2">
    <source>
        <dbReference type="ARBA" id="ARBA00022741"/>
    </source>
</evidence>
<proteinExistence type="inferred from homology"/>